<dbReference type="NCBIfam" id="NF003761">
    <property type="entry name" value="PRK05352.1-4"/>
    <property type="match status" value="1"/>
</dbReference>
<dbReference type="InterPro" id="IPR022615">
    <property type="entry name" value="NqrA_C_domain"/>
</dbReference>
<keyword evidence="3" id="KW-0520">NAD</keyword>
<dbReference type="GO" id="GO:0016655">
    <property type="term" value="F:oxidoreductase activity, acting on NAD(P)H, quinone or similar compound as acceptor"/>
    <property type="evidence" value="ECO:0007669"/>
    <property type="project" value="InterPro"/>
</dbReference>
<evidence type="ECO:0000259" key="8">
    <source>
        <dbReference type="Pfam" id="PF05896"/>
    </source>
</evidence>
<dbReference type="AlphaFoldDB" id="A0A644VRP8"/>
<comment type="caution">
    <text evidence="11">The sequence shown here is derived from an EMBL/GenBank/DDBJ whole genome shotgun (WGS) entry which is preliminary data.</text>
</comment>
<keyword evidence="5" id="KW-0406">Ion transport</keyword>
<evidence type="ECO:0000256" key="6">
    <source>
        <dbReference type="ARBA" id="ARBA00023075"/>
    </source>
</evidence>
<evidence type="ECO:0000256" key="3">
    <source>
        <dbReference type="ARBA" id="ARBA00023027"/>
    </source>
</evidence>
<dbReference type="GO" id="GO:0006814">
    <property type="term" value="P:sodium ion transport"/>
    <property type="evidence" value="ECO:0007669"/>
    <property type="project" value="UniProtKB-KW"/>
</dbReference>
<keyword evidence="2" id="KW-1278">Translocase</keyword>
<evidence type="ECO:0000259" key="9">
    <source>
        <dbReference type="Pfam" id="PF11973"/>
    </source>
</evidence>
<feature type="domain" description="NqrA second alpha/beta" evidence="10">
    <location>
        <begin position="116"/>
        <end position="260"/>
    </location>
</feature>
<feature type="domain" description="Na(+)-translocating NADH-quinone reductase subunit A C-terminal" evidence="9">
    <location>
        <begin position="266"/>
        <end position="322"/>
    </location>
</feature>
<evidence type="ECO:0000313" key="11">
    <source>
        <dbReference type="EMBL" id="MPL94079.1"/>
    </source>
</evidence>
<keyword evidence="4" id="KW-0915">Sodium</keyword>
<dbReference type="InterPro" id="IPR008703">
    <property type="entry name" value="NqrA"/>
</dbReference>
<dbReference type="EMBL" id="VSSQ01000413">
    <property type="protein sequence ID" value="MPL94079.1"/>
    <property type="molecule type" value="Genomic_DNA"/>
</dbReference>
<proteinExistence type="inferred from homology"/>
<keyword evidence="6" id="KW-0830">Ubiquinone</keyword>
<evidence type="ECO:0000256" key="7">
    <source>
        <dbReference type="ARBA" id="ARBA00023201"/>
    </source>
</evidence>
<evidence type="ECO:0000256" key="1">
    <source>
        <dbReference type="ARBA" id="ARBA00022448"/>
    </source>
</evidence>
<evidence type="ECO:0000256" key="5">
    <source>
        <dbReference type="ARBA" id="ARBA00023065"/>
    </source>
</evidence>
<dbReference type="InterPro" id="IPR056147">
    <property type="entry name" value="NQRA_N"/>
</dbReference>
<accession>A0A644VRP8</accession>
<dbReference type="PANTHER" id="PTHR37839:SF1">
    <property type="entry name" value="NA(+)-TRANSLOCATING NADH-QUINONE REDUCTASE SUBUNIT A"/>
    <property type="match status" value="1"/>
</dbReference>
<dbReference type="InterPro" id="IPR056148">
    <property type="entry name" value="NQRA_2nd"/>
</dbReference>
<sequence length="460" mass="50603">MSNKILLRKGLNIPLKGSAINQIARSISPDILAVKPTDFKGLNPKLLIKEGDPVKAGTPVMADKKNPEILICSPVSGIVKEIVRGEKRKLLQILIESDKRQEYEHSTAPEIRKNGSAEQIKSALLSSGLWPLIKQRPYGTIADPAKEPKAIFISGFDSAPLAADLDYAMKGDFENMQAGIDALSKLTHGGVHIGLHADTFAGSPMHRLERAKIHIFDGPHPAGNVGVQIHHISPINKGETVWTLDLYTLAAIGRLLIKGTFDLRRVVAVAGPKVKNPAYIETLPGMALRSIADMADTTSEVRYGDHVGVRFISGNVLTGDNVGVDGYTGIFHNTITIMAEGNYREMFGWIKPLRAKKFSISRSYFSWLMPNKKYNLDTNLNGGERAFVVTGVYEKVLPMDILPMYLFKAILAEDIDKMEQLGIYEIIEEDVALCEFVCPSKAEIQDIVSKGINIMIKEMS</sequence>
<evidence type="ECO:0000259" key="10">
    <source>
        <dbReference type="Pfam" id="PF24836"/>
    </source>
</evidence>
<dbReference type="Pfam" id="PF11973">
    <property type="entry name" value="NQRA_SLBB"/>
    <property type="match status" value="1"/>
</dbReference>
<feature type="domain" description="NqrA N-terminal barrel-sandwich hybrid" evidence="8">
    <location>
        <begin position="5"/>
        <end position="97"/>
    </location>
</feature>
<protein>
    <submittedName>
        <fullName evidence="11">Na(+)-translocating NADH-quinone reductase subunit A</fullName>
    </submittedName>
</protein>
<dbReference type="Pfam" id="PF05896">
    <property type="entry name" value="NQRA_N"/>
    <property type="match status" value="1"/>
</dbReference>
<keyword evidence="1" id="KW-0813">Transport</keyword>
<organism evidence="11">
    <name type="scientific">bioreactor metagenome</name>
    <dbReference type="NCBI Taxonomy" id="1076179"/>
    <lineage>
        <taxon>unclassified sequences</taxon>
        <taxon>metagenomes</taxon>
        <taxon>ecological metagenomes</taxon>
    </lineage>
</organism>
<dbReference type="NCBIfam" id="TIGR01936">
    <property type="entry name" value="nqrA"/>
    <property type="match status" value="1"/>
</dbReference>
<dbReference type="Pfam" id="PF24836">
    <property type="entry name" value="NQRA_2nd"/>
    <property type="match status" value="1"/>
</dbReference>
<evidence type="ECO:0000256" key="4">
    <source>
        <dbReference type="ARBA" id="ARBA00023053"/>
    </source>
</evidence>
<keyword evidence="7" id="KW-0739">Sodium transport</keyword>
<dbReference type="PANTHER" id="PTHR37839">
    <property type="entry name" value="NA(+)-TRANSLOCATING NADH-QUINONE REDUCTASE SUBUNIT A"/>
    <property type="match status" value="1"/>
</dbReference>
<gene>
    <name evidence="11" type="primary">nqrA_4</name>
    <name evidence="11" type="ORF">SDC9_40227</name>
</gene>
<name>A0A644VRP8_9ZZZZ</name>
<dbReference type="HAMAP" id="MF_00425">
    <property type="entry name" value="NqrA"/>
    <property type="match status" value="1"/>
</dbReference>
<reference evidence="11" key="1">
    <citation type="submission" date="2019-08" db="EMBL/GenBank/DDBJ databases">
        <authorList>
            <person name="Kucharzyk K."/>
            <person name="Murdoch R.W."/>
            <person name="Higgins S."/>
            <person name="Loffler F."/>
        </authorList>
    </citation>
    <scope>NUCLEOTIDE SEQUENCE</scope>
</reference>
<evidence type="ECO:0000256" key="2">
    <source>
        <dbReference type="ARBA" id="ARBA00022967"/>
    </source>
</evidence>